<sequence length="105" mass="11711">MASFRGIEPLYTATRALISADLSLCRDRLGERGGLTTLRRWGALHYNESISHSVGDTVDIPQSTGSERCAIPKQSAPARRVWILISKWQRKMSSVMNTGVIMYLT</sequence>
<keyword evidence="2" id="KW-1185">Reference proteome</keyword>
<feature type="non-terminal residue" evidence="1">
    <location>
        <position position="105"/>
    </location>
</feature>
<dbReference type="Proteomes" id="UP000499080">
    <property type="component" value="Unassembled WGS sequence"/>
</dbReference>
<protein>
    <submittedName>
        <fullName evidence="1">Uncharacterized protein</fullName>
    </submittedName>
</protein>
<dbReference type="AlphaFoldDB" id="A0A4Y2D930"/>
<organism evidence="1 2">
    <name type="scientific">Araneus ventricosus</name>
    <name type="common">Orbweaver spider</name>
    <name type="synonym">Epeira ventricosa</name>
    <dbReference type="NCBI Taxonomy" id="182803"/>
    <lineage>
        <taxon>Eukaryota</taxon>
        <taxon>Metazoa</taxon>
        <taxon>Ecdysozoa</taxon>
        <taxon>Arthropoda</taxon>
        <taxon>Chelicerata</taxon>
        <taxon>Arachnida</taxon>
        <taxon>Araneae</taxon>
        <taxon>Araneomorphae</taxon>
        <taxon>Entelegynae</taxon>
        <taxon>Araneoidea</taxon>
        <taxon>Araneidae</taxon>
        <taxon>Araneus</taxon>
    </lineage>
</organism>
<comment type="caution">
    <text evidence="1">The sequence shown here is derived from an EMBL/GenBank/DDBJ whole genome shotgun (WGS) entry which is preliminary data.</text>
</comment>
<accession>A0A4Y2D930</accession>
<evidence type="ECO:0000313" key="2">
    <source>
        <dbReference type="Proteomes" id="UP000499080"/>
    </source>
</evidence>
<name>A0A4Y2D930_ARAVE</name>
<proteinExistence type="predicted"/>
<dbReference type="EMBL" id="BGPR01241745">
    <property type="protein sequence ID" value="GBM12085.1"/>
    <property type="molecule type" value="Genomic_DNA"/>
</dbReference>
<gene>
    <name evidence="1" type="ORF">AVEN_131328_1</name>
</gene>
<reference evidence="1 2" key="1">
    <citation type="journal article" date="2019" name="Sci. Rep.">
        <title>Orb-weaving spider Araneus ventricosus genome elucidates the spidroin gene catalogue.</title>
        <authorList>
            <person name="Kono N."/>
            <person name="Nakamura H."/>
            <person name="Ohtoshi R."/>
            <person name="Moran D.A.P."/>
            <person name="Shinohara A."/>
            <person name="Yoshida Y."/>
            <person name="Fujiwara M."/>
            <person name="Mori M."/>
            <person name="Tomita M."/>
            <person name="Arakawa K."/>
        </authorList>
    </citation>
    <scope>NUCLEOTIDE SEQUENCE [LARGE SCALE GENOMIC DNA]</scope>
</reference>
<evidence type="ECO:0000313" key="1">
    <source>
        <dbReference type="EMBL" id="GBM12085.1"/>
    </source>
</evidence>